<proteinExistence type="predicted"/>
<feature type="compositionally biased region" description="Acidic residues" evidence="1">
    <location>
        <begin position="565"/>
        <end position="588"/>
    </location>
</feature>
<name>A0A151Z8L5_TIELA</name>
<organism evidence="2 3">
    <name type="scientific">Tieghemostelium lacteum</name>
    <name type="common">Slime mold</name>
    <name type="synonym">Dictyostelium lacteum</name>
    <dbReference type="NCBI Taxonomy" id="361077"/>
    <lineage>
        <taxon>Eukaryota</taxon>
        <taxon>Amoebozoa</taxon>
        <taxon>Evosea</taxon>
        <taxon>Eumycetozoa</taxon>
        <taxon>Dictyostelia</taxon>
        <taxon>Dictyosteliales</taxon>
        <taxon>Raperosteliaceae</taxon>
        <taxon>Tieghemostelium</taxon>
    </lineage>
</organism>
<feature type="compositionally biased region" description="Basic and acidic residues" evidence="1">
    <location>
        <begin position="589"/>
        <end position="626"/>
    </location>
</feature>
<evidence type="ECO:0000313" key="3">
    <source>
        <dbReference type="Proteomes" id="UP000076078"/>
    </source>
</evidence>
<protein>
    <submittedName>
        <fullName evidence="2">Uncharacterized protein</fullName>
    </submittedName>
</protein>
<feature type="compositionally biased region" description="Pro residues" evidence="1">
    <location>
        <begin position="105"/>
        <end position="120"/>
    </location>
</feature>
<dbReference type="InParanoid" id="A0A151Z8L5"/>
<dbReference type="STRING" id="361077.A0A151Z8L5"/>
<evidence type="ECO:0000313" key="2">
    <source>
        <dbReference type="EMBL" id="KYQ90309.1"/>
    </source>
</evidence>
<feature type="compositionally biased region" description="Basic and acidic residues" evidence="1">
    <location>
        <begin position="121"/>
        <end position="165"/>
    </location>
</feature>
<comment type="caution">
    <text evidence="2">The sequence shown here is derived from an EMBL/GenBank/DDBJ whole genome shotgun (WGS) entry which is preliminary data.</text>
</comment>
<keyword evidence="3" id="KW-1185">Reference proteome</keyword>
<sequence length="626" mass="74483">MNRVKSIYNVSKFNNSIIGINKQINYSGIGSLQRVKSQNILVQQQRSLDDQDNISYNKRNYGILSDIVNNCRNIIASNPSYAKVFEEFSEKYGYFSSFVPDKKPPPPPPQDPTQPEQPPPEDTHGYDEKEEEEKAKKKEEAKKQRTEEEVRKQREELREFLNEQQKKKKKRFNMTTEDPNETYISPELDLHFTQSKERARGIRPEPLEMDRPELEYITDCVTLRKSSMYKLFPNPPSYGTSTPPEERFMTELTVYEYRLEQMNNSIAVLKKAEEEMRSMDTPPEGLPEVDWDSFEDFDEFQENLHPFWKEWIFEQQEKEKERIQPYMVPTKYIAPPWKPFDYIKAVYMGFWRTVDLVTRFIPKHKPLLLTFYMKMFNSKNPLNKVLHDYREFLLPEVNFPHIHRDVKCNTIPEFFYHFYKGNLRELEYFTTPENFRMQKRMIESMEAGNRIMDHTLVRKPRTKFIKFSSNEESTHLEFEYMTSCNYIVGFRDYEGVPQDIGNEGDCVYRAINRVYVCAILRENADEFFDFPMVVDRVVPYGYPRINKRATAILRRLKKKQLEQADLEELDKDENNDDDIEEEEDDGEDKDEKEKSGKQKSDKDSTEKKSTSSKKSNENNKKDSDKK</sequence>
<gene>
    <name evidence="2" type="ORF">DLAC_08911</name>
</gene>
<reference evidence="2 3" key="1">
    <citation type="submission" date="2015-12" db="EMBL/GenBank/DDBJ databases">
        <title>Dictyostelia acquired genes for synthesis and detection of signals that induce cell-type specialization by lateral gene transfer from prokaryotes.</title>
        <authorList>
            <person name="Gloeckner G."/>
            <person name="Schaap P."/>
        </authorList>
    </citation>
    <scope>NUCLEOTIDE SEQUENCE [LARGE SCALE GENOMIC DNA]</scope>
    <source>
        <strain evidence="2 3">TK</strain>
    </source>
</reference>
<dbReference type="EMBL" id="LODT01000037">
    <property type="protein sequence ID" value="KYQ90309.1"/>
    <property type="molecule type" value="Genomic_DNA"/>
</dbReference>
<evidence type="ECO:0000256" key="1">
    <source>
        <dbReference type="SAM" id="MobiDB-lite"/>
    </source>
</evidence>
<accession>A0A151Z8L5</accession>
<dbReference type="OMA" id="ISTHCIR"/>
<dbReference type="Proteomes" id="UP000076078">
    <property type="component" value="Unassembled WGS sequence"/>
</dbReference>
<dbReference type="OrthoDB" id="10649424at2759"/>
<feature type="region of interest" description="Disordered" evidence="1">
    <location>
        <begin position="565"/>
        <end position="626"/>
    </location>
</feature>
<dbReference type="AlphaFoldDB" id="A0A151Z8L5"/>
<feature type="region of interest" description="Disordered" evidence="1">
    <location>
        <begin position="96"/>
        <end position="182"/>
    </location>
</feature>